<evidence type="ECO:0000259" key="1">
    <source>
        <dbReference type="Pfam" id="PF14576"/>
    </source>
</evidence>
<dbReference type="PANTHER" id="PTHR33232:SF18">
    <property type="entry name" value="PROTEIN SIEVE ELEMENT OCCLUSION B-LIKE"/>
    <property type="match status" value="1"/>
</dbReference>
<dbReference type="EMBL" id="JAWXYG010000013">
    <property type="protein sequence ID" value="KAK4255185.1"/>
    <property type="molecule type" value="Genomic_DNA"/>
</dbReference>
<evidence type="ECO:0000313" key="2">
    <source>
        <dbReference type="EMBL" id="KAK4255185.1"/>
    </source>
</evidence>
<dbReference type="InterPro" id="IPR039299">
    <property type="entry name" value="SEOA"/>
</dbReference>
<dbReference type="Pfam" id="PF14576">
    <property type="entry name" value="SEO_N"/>
    <property type="match status" value="1"/>
</dbReference>
<sequence length="150" mass="16962">MAPSRHSLNYLLRRDDEEVQNPLTMSDEEILEKIYATHLPSDTKFDADSLFTIVDIILRGSTHLVDDVLDGSPETVKCADEKLPQASFTSPLGLLKEISSEMCYKMLGDEVAHKTTMTILNLLSDYSWQAKAILTLATFALEYGEFWWLS</sequence>
<accession>A0AAE1JPC2</accession>
<organism evidence="2 3">
    <name type="scientific">Acacia crassicarpa</name>
    <name type="common">northern wattle</name>
    <dbReference type="NCBI Taxonomy" id="499986"/>
    <lineage>
        <taxon>Eukaryota</taxon>
        <taxon>Viridiplantae</taxon>
        <taxon>Streptophyta</taxon>
        <taxon>Embryophyta</taxon>
        <taxon>Tracheophyta</taxon>
        <taxon>Spermatophyta</taxon>
        <taxon>Magnoliopsida</taxon>
        <taxon>eudicotyledons</taxon>
        <taxon>Gunneridae</taxon>
        <taxon>Pentapetalae</taxon>
        <taxon>rosids</taxon>
        <taxon>fabids</taxon>
        <taxon>Fabales</taxon>
        <taxon>Fabaceae</taxon>
        <taxon>Caesalpinioideae</taxon>
        <taxon>mimosoid clade</taxon>
        <taxon>Acacieae</taxon>
        <taxon>Acacia</taxon>
    </lineage>
</organism>
<keyword evidence="3" id="KW-1185">Reference proteome</keyword>
<dbReference type="AlphaFoldDB" id="A0AAE1JPC2"/>
<evidence type="ECO:0000313" key="3">
    <source>
        <dbReference type="Proteomes" id="UP001293593"/>
    </source>
</evidence>
<name>A0AAE1JPC2_9FABA</name>
<reference evidence="2" key="1">
    <citation type="submission" date="2023-10" db="EMBL/GenBank/DDBJ databases">
        <title>Chromosome-level genome of the transformable northern wattle, Acacia crassicarpa.</title>
        <authorList>
            <person name="Massaro I."/>
            <person name="Sinha N.R."/>
            <person name="Poethig S."/>
            <person name="Leichty A.R."/>
        </authorList>
    </citation>
    <scope>NUCLEOTIDE SEQUENCE</scope>
    <source>
        <strain evidence="2">Acra3RX</strain>
        <tissue evidence="2">Leaf</tissue>
    </source>
</reference>
<proteinExistence type="predicted"/>
<comment type="caution">
    <text evidence="2">The sequence shown here is derived from an EMBL/GenBank/DDBJ whole genome shotgun (WGS) entry which is preliminary data.</text>
</comment>
<dbReference type="Proteomes" id="UP001293593">
    <property type="component" value="Unassembled WGS sequence"/>
</dbReference>
<protein>
    <recommendedName>
        <fullName evidence="1">Sieve element occlusion N-terminal domain-containing protein</fullName>
    </recommendedName>
</protein>
<gene>
    <name evidence="2" type="ORF">QN277_008212</name>
</gene>
<feature type="domain" description="Sieve element occlusion N-terminal" evidence="1">
    <location>
        <begin position="26"/>
        <end position="149"/>
    </location>
</feature>
<dbReference type="GO" id="GO:0010088">
    <property type="term" value="P:phloem development"/>
    <property type="evidence" value="ECO:0007669"/>
    <property type="project" value="InterPro"/>
</dbReference>
<dbReference type="InterPro" id="IPR027942">
    <property type="entry name" value="SEO_N"/>
</dbReference>
<dbReference type="PANTHER" id="PTHR33232">
    <property type="entry name" value="PROTEIN SIEVE ELEMENT OCCLUSION B-LIKE"/>
    <property type="match status" value="1"/>
</dbReference>